<dbReference type="EMBL" id="VXPY01000069">
    <property type="protein sequence ID" value="MYD90559.1"/>
    <property type="molecule type" value="Genomic_DNA"/>
</dbReference>
<sequence length="198" mass="21622">MEQPQRLILRFELHGDAPVNLDDVIPVFHGWIQNGRLSTMLIDVADYKHVEASPGVVLIGHTDDCGIDNGLPLAESGQGFHYTRKHARLSDEASFLERLRQLWTNALEAAEALEQEAGLGVSINPGRLQLTVPDRLRYAFTETNVQAVAALVQEWLAEVFGSADVSVSHPRIDERLPLTLTVAVAGEHSVASVQASGN</sequence>
<reference evidence="1" key="1">
    <citation type="submission" date="2019-09" db="EMBL/GenBank/DDBJ databases">
        <title>Characterisation of the sponge microbiome using genome-centric metagenomics.</title>
        <authorList>
            <person name="Engelberts J.P."/>
            <person name="Robbins S.J."/>
            <person name="De Goeij J.M."/>
            <person name="Aranda M."/>
            <person name="Bell S.C."/>
            <person name="Webster N.S."/>
        </authorList>
    </citation>
    <scope>NUCLEOTIDE SEQUENCE</scope>
    <source>
        <strain evidence="1">SB0662_bin_9</strain>
    </source>
</reference>
<name>A0A6B1DS77_9CHLR</name>
<organism evidence="1">
    <name type="scientific">Caldilineaceae bacterium SB0662_bin_9</name>
    <dbReference type="NCBI Taxonomy" id="2605258"/>
    <lineage>
        <taxon>Bacteria</taxon>
        <taxon>Bacillati</taxon>
        <taxon>Chloroflexota</taxon>
        <taxon>Caldilineae</taxon>
        <taxon>Caldilineales</taxon>
        <taxon>Caldilineaceae</taxon>
    </lineage>
</organism>
<evidence type="ECO:0000313" key="1">
    <source>
        <dbReference type="EMBL" id="MYD90559.1"/>
    </source>
</evidence>
<dbReference type="AlphaFoldDB" id="A0A6B1DS77"/>
<accession>A0A6B1DS77</accession>
<gene>
    <name evidence="1" type="ORF">F4Y08_09535</name>
</gene>
<protein>
    <submittedName>
        <fullName evidence="1">Uncharacterized protein</fullName>
    </submittedName>
</protein>
<proteinExistence type="predicted"/>
<comment type="caution">
    <text evidence="1">The sequence shown here is derived from an EMBL/GenBank/DDBJ whole genome shotgun (WGS) entry which is preliminary data.</text>
</comment>